<proteinExistence type="predicted"/>
<keyword evidence="2" id="KW-1185">Reference proteome</keyword>
<comment type="caution">
    <text evidence="1">The sequence shown here is derived from an EMBL/GenBank/DDBJ whole genome shotgun (WGS) entry which is preliminary data.</text>
</comment>
<dbReference type="InterPro" id="IPR009057">
    <property type="entry name" value="Homeodomain-like_sf"/>
</dbReference>
<evidence type="ECO:0008006" key="3">
    <source>
        <dbReference type="Google" id="ProtNLM"/>
    </source>
</evidence>
<dbReference type="AlphaFoldDB" id="A0A0C2J285"/>
<dbReference type="EMBL" id="JWZT01004760">
    <property type="protein sequence ID" value="KII63197.1"/>
    <property type="molecule type" value="Genomic_DNA"/>
</dbReference>
<sequence length="147" mass="17430">MKGKINERGIMLGISEYAVPKIIKIYEDSGSVEKRPKGGSRHTKLTEEITSRLIDLINDENLYTLADIQHHLGIEVYPSIVWKWLKKLIYSWKITSSIPERRNDDVVKSERVEYIRWYQSFNRHKRYTNIIYIDESPFNLHIIKTHA</sequence>
<organism evidence="1 2">
    <name type="scientific">Thelohanellus kitauei</name>
    <name type="common">Myxosporean</name>
    <dbReference type="NCBI Taxonomy" id="669202"/>
    <lineage>
        <taxon>Eukaryota</taxon>
        <taxon>Metazoa</taxon>
        <taxon>Cnidaria</taxon>
        <taxon>Myxozoa</taxon>
        <taxon>Myxosporea</taxon>
        <taxon>Bivalvulida</taxon>
        <taxon>Platysporina</taxon>
        <taxon>Myxobolidae</taxon>
        <taxon>Thelohanellus</taxon>
    </lineage>
</organism>
<name>A0A0C2J285_THEKT</name>
<dbReference type="OrthoDB" id="2207820at2759"/>
<dbReference type="SUPFAM" id="SSF46689">
    <property type="entry name" value="Homeodomain-like"/>
    <property type="match status" value="1"/>
</dbReference>
<dbReference type="Proteomes" id="UP000031668">
    <property type="component" value="Unassembled WGS sequence"/>
</dbReference>
<accession>A0A0C2J285</accession>
<protein>
    <recommendedName>
        <fullName evidence="3">Winged helix-turn helix domain-containing protein</fullName>
    </recommendedName>
</protein>
<evidence type="ECO:0000313" key="1">
    <source>
        <dbReference type="EMBL" id="KII63197.1"/>
    </source>
</evidence>
<reference evidence="1 2" key="1">
    <citation type="journal article" date="2014" name="Genome Biol. Evol.">
        <title>The genome of the myxosporean Thelohanellus kitauei shows adaptations to nutrient acquisition within its fish host.</title>
        <authorList>
            <person name="Yang Y."/>
            <person name="Xiong J."/>
            <person name="Zhou Z."/>
            <person name="Huo F."/>
            <person name="Miao W."/>
            <person name="Ran C."/>
            <person name="Liu Y."/>
            <person name="Zhang J."/>
            <person name="Feng J."/>
            <person name="Wang M."/>
            <person name="Wang M."/>
            <person name="Wang L."/>
            <person name="Yao B."/>
        </authorList>
    </citation>
    <scope>NUCLEOTIDE SEQUENCE [LARGE SCALE GENOMIC DNA]</scope>
    <source>
        <strain evidence="1">Wuqing</strain>
    </source>
</reference>
<evidence type="ECO:0000313" key="2">
    <source>
        <dbReference type="Proteomes" id="UP000031668"/>
    </source>
</evidence>
<gene>
    <name evidence="1" type="ORF">RF11_07878</name>
</gene>